<dbReference type="Gramene" id="PHT80647">
    <property type="protein sequence ID" value="PHT80647"/>
    <property type="gene ID" value="T459_13662"/>
</dbReference>
<sequence length="432" mass="48013">MSYLTEMQGKVVFDFIVHLLPSLYLFILLLNQGTSKGPNQKVPVLSSATLNLADFASVAGDKQEGIEIFVPLEVSVGSFKSCLSLCVRETKTHAFCLRSLLNLVELRNTHEASETFPKFIMSAPVSPNPGNALLTDRNGGGSLKAEEGSNSDGRNSVRSEDPDYVYPVDTDSLDEDSVGESEEGKEDTSVQKSFSYEALVYPNHAGGSFCSNTSGSSSDEDLVHYSHHILDTKHKYPEDKTAANQSAEQSSKHGLLSWRKRKLSFKYPKTKGEPLLKKHYGADGADDIGFDRRHLCSSDESSSRRHKSEETSPISVSEFGDESFAVGSWEQKEIISRDGQMKLQTQIFFASIDQRSERAAGESACTTLVAVIADWFHCNPEDMPIKSQLDSLICEGSMQWRDLCENETYRERFPYKHFDLETVLEAKGLKLN</sequence>
<feature type="region of interest" description="Disordered" evidence="1">
    <location>
        <begin position="235"/>
        <end position="255"/>
    </location>
</feature>
<reference evidence="2 3" key="2">
    <citation type="journal article" date="2017" name="Genome Biol.">
        <title>New reference genome sequences of hot pepper reveal the massive evolution of plant disease-resistance genes by retroduplication.</title>
        <authorList>
            <person name="Kim S."/>
            <person name="Park J."/>
            <person name="Yeom S.I."/>
            <person name="Kim Y.M."/>
            <person name="Seo E."/>
            <person name="Kim K.T."/>
            <person name="Kim M.S."/>
            <person name="Lee J.M."/>
            <person name="Cheong K."/>
            <person name="Shin H.S."/>
            <person name="Kim S.B."/>
            <person name="Han K."/>
            <person name="Lee J."/>
            <person name="Park M."/>
            <person name="Lee H.A."/>
            <person name="Lee H.Y."/>
            <person name="Lee Y."/>
            <person name="Oh S."/>
            <person name="Lee J.H."/>
            <person name="Choi E."/>
            <person name="Choi E."/>
            <person name="Lee S.E."/>
            <person name="Jeon J."/>
            <person name="Kim H."/>
            <person name="Choi G."/>
            <person name="Song H."/>
            <person name="Lee J."/>
            <person name="Lee S.C."/>
            <person name="Kwon J.K."/>
            <person name="Lee H.Y."/>
            <person name="Koo N."/>
            <person name="Hong Y."/>
            <person name="Kim R.W."/>
            <person name="Kang W.H."/>
            <person name="Huh J.H."/>
            <person name="Kang B.C."/>
            <person name="Yang T.J."/>
            <person name="Lee Y.H."/>
            <person name="Bennetzen J.L."/>
            <person name="Choi D."/>
        </authorList>
    </citation>
    <scope>NUCLEOTIDE SEQUENCE [LARGE SCALE GENOMIC DNA]</scope>
    <source>
        <strain evidence="3">cv. CM334</strain>
    </source>
</reference>
<dbReference type="AlphaFoldDB" id="A0A2G2ZF69"/>
<feature type="region of interest" description="Disordered" evidence="1">
    <location>
        <begin position="130"/>
        <end position="190"/>
    </location>
</feature>
<comment type="caution">
    <text evidence="2">The sequence shown here is derived from an EMBL/GenBank/DDBJ whole genome shotgun (WGS) entry which is preliminary data.</text>
</comment>
<keyword evidence="3" id="KW-1185">Reference proteome</keyword>
<dbReference type="EMBL" id="AYRZ02000005">
    <property type="protein sequence ID" value="PHT80647.1"/>
    <property type="molecule type" value="Genomic_DNA"/>
</dbReference>
<gene>
    <name evidence="2" type="ORF">T459_13662</name>
</gene>
<dbReference type="OMA" id="RERFPYK"/>
<reference evidence="2 3" key="1">
    <citation type="journal article" date="2014" name="Nat. Genet.">
        <title>Genome sequence of the hot pepper provides insights into the evolution of pungency in Capsicum species.</title>
        <authorList>
            <person name="Kim S."/>
            <person name="Park M."/>
            <person name="Yeom S.I."/>
            <person name="Kim Y.M."/>
            <person name="Lee J.M."/>
            <person name="Lee H.A."/>
            <person name="Seo E."/>
            <person name="Choi J."/>
            <person name="Cheong K."/>
            <person name="Kim K.T."/>
            <person name="Jung K."/>
            <person name="Lee G.W."/>
            <person name="Oh S.K."/>
            <person name="Bae C."/>
            <person name="Kim S.B."/>
            <person name="Lee H.Y."/>
            <person name="Kim S.Y."/>
            <person name="Kim M.S."/>
            <person name="Kang B.C."/>
            <person name="Jo Y.D."/>
            <person name="Yang H.B."/>
            <person name="Jeong H.J."/>
            <person name="Kang W.H."/>
            <person name="Kwon J.K."/>
            <person name="Shin C."/>
            <person name="Lim J.Y."/>
            <person name="Park J.H."/>
            <person name="Huh J.H."/>
            <person name="Kim J.S."/>
            <person name="Kim B.D."/>
            <person name="Cohen O."/>
            <person name="Paran I."/>
            <person name="Suh M.C."/>
            <person name="Lee S.B."/>
            <person name="Kim Y.K."/>
            <person name="Shin Y."/>
            <person name="Noh S.J."/>
            <person name="Park J."/>
            <person name="Seo Y.S."/>
            <person name="Kwon S.Y."/>
            <person name="Kim H.A."/>
            <person name="Park J.M."/>
            <person name="Kim H.J."/>
            <person name="Choi S.B."/>
            <person name="Bosland P.W."/>
            <person name="Reeves G."/>
            <person name="Jo S.H."/>
            <person name="Lee B.W."/>
            <person name="Cho H.T."/>
            <person name="Choi H.S."/>
            <person name="Lee M.S."/>
            <person name="Yu Y."/>
            <person name="Do Choi Y."/>
            <person name="Park B.S."/>
            <person name="van Deynze A."/>
            <person name="Ashrafi H."/>
            <person name="Hill T."/>
            <person name="Kim W.T."/>
            <person name="Pai H.S."/>
            <person name="Ahn H.K."/>
            <person name="Yeam I."/>
            <person name="Giovannoni J.J."/>
            <person name="Rose J.K."/>
            <person name="Sorensen I."/>
            <person name="Lee S.J."/>
            <person name="Kim R.W."/>
            <person name="Choi I.Y."/>
            <person name="Choi B.S."/>
            <person name="Lim J.S."/>
            <person name="Lee Y.H."/>
            <person name="Choi D."/>
        </authorList>
    </citation>
    <scope>NUCLEOTIDE SEQUENCE [LARGE SCALE GENOMIC DNA]</scope>
    <source>
        <strain evidence="3">cv. CM334</strain>
    </source>
</reference>
<dbReference type="PANTHER" id="PTHR31182">
    <property type="entry name" value="C2 NT-TYPE DOMAIN-CONTAINING PROTEIN"/>
    <property type="match status" value="1"/>
</dbReference>
<protein>
    <submittedName>
        <fullName evidence="2">Uncharacterized protein</fullName>
    </submittedName>
</protein>
<evidence type="ECO:0000313" key="2">
    <source>
        <dbReference type="EMBL" id="PHT80647.1"/>
    </source>
</evidence>
<dbReference type="Proteomes" id="UP000222542">
    <property type="component" value="Unassembled WGS sequence"/>
</dbReference>
<evidence type="ECO:0000256" key="1">
    <source>
        <dbReference type="SAM" id="MobiDB-lite"/>
    </source>
</evidence>
<dbReference type="STRING" id="4072.A0A2G2ZF69"/>
<feature type="compositionally biased region" description="Acidic residues" evidence="1">
    <location>
        <begin position="171"/>
        <end position="185"/>
    </location>
</feature>
<proteinExistence type="predicted"/>
<dbReference type="PANTHER" id="PTHR31182:SF16">
    <property type="entry name" value="C2 NT-TYPE DOMAIN-CONTAINING PROTEIN"/>
    <property type="match status" value="1"/>
</dbReference>
<organism evidence="2 3">
    <name type="scientific">Capsicum annuum</name>
    <name type="common">Capsicum pepper</name>
    <dbReference type="NCBI Taxonomy" id="4072"/>
    <lineage>
        <taxon>Eukaryota</taxon>
        <taxon>Viridiplantae</taxon>
        <taxon>Streptophyta</taxon>
        <taxon>Embryophyta</taxon>
        <taxon>Tracheophyta</taxon>
        <taxon>Spermatophyta</taxon>
        <taxon>Magnoliopsida</taxon>
        <taxon>eudicotyledons</taxon>
        <taxon>Gunneridae</taxon>
        <taxon>Pentapetalae</taxon>
        <taxon>asterids</taxon>
        <taxon>lamiids</taxon>
        <taxon>Solanales</taxon>
        <taxon>Solanaceae</taxon>
        <taxon>Solanoideae</taxon>
        <taxon>Capsiceae</taxon>
        <taxon>Capsicum</taxon>
    </lineage>
</organism>
<name>A0A2G2ZF69_CAPAN</name>
<accession>A0A2G2ZF69</accession>
<evidence type="ECO:0000313" key="3">
    <source>
        <dbReference type="Proteomes" id="UP000222542"/>
    </source>
</evidence>